<keyword evidence="5 6" id="KW-0472">Membrane</keyword>
<dbReference type="Pfam" id="PF07690">
    <property type="entry name" value="MFS_1"/>
    <property type="match status" value="1"/>
</dbReference>
<gene>
    <name evidence="8" type="ordered locus">Htur_4214</name>
</gene>
<dbReference type="KEGG" id="htu:Htur_4214"/>
<evidence type="ECO:0000313" key="9">
    <source>
        <dbReference type="Proteomes" id="UP000001903"/>
    </source>
</evidence>
<sequence>MSTDYSESIRWPMLITLVLIGFIPAFSGALINPTIPAIQETFSHEPYSETLAQLVSSMSAWIVIVVAPLTGYVLDKYARKPILIGAVIVYGAGTSIAFFLDSIYLILATRVLDGIAVGALMVTVPTLIADYYSGGRRESIMGYYSAVTAAGGAIAAVMGGYIAGTLGWRYIFLVFAGALLFVPPILRFLPEPDVEESARDDGVGRLEAIKKLLRESPVKLVAGIYAIVLVGMLVNNLVMIEVPYYLQSSLTVTDSQTGLVISGVMIGSFVSASMYGRIKQRMRHVTVMALGFVIAAMGFLLFTAADTLPVVIAGVIVSGATGFGIIQPTANDWVASVVPGEVRGRALSGVTMMMYGGFALSPFAPIPLVDAFGRRGMLQTAGYVMLIVGGALLTVWFVSRSTVDSTAKVSSSDD</sequence>
<accession>D2S0Y7</accession>
<dbReference type="GO" id="GO:0005886">
    <property type="term" value="C:plasma membrane"/>
    <property type="evidence" value="ECO:0007669"/>
    <property type="project" value="UniProtKB-SubCell"/>
</dbReference>
<evidence type="ECO:0000256" key="2">
    <source>
        <dbReference type="ARBA" id="ARBA00022475"/>
    </source>
</evidence>
<evidence type="ECO:0000256" key="3">
    <source>
        <dbReference type="ARBA" id="ARBA00022692"/>
    </source>
</evidence>
<keyword evidence="9" id="KW-1185">Reference proteome</keyword>
<keyword evidence="8" id="KW-0614">Plasmid</keyword>
<dbReference type="GO" id="GO:0022857">
    <property type="term" value="F:transmembrane transporter activity"/>
    <property type="evidence" value="ECO:0007669"/>
    <property type="project" value="InterPro"/>
</dbReference>
<feature type="transmembrane region" description="Helical" evidence="6">
    <location>
        <begin position="81"/>
        <end position="108"/>
    </location>
</feature>
<evidence type="ECO:0000259" key="7">
    <source>
        <dbReference type="PROSITE" id="PS50850"/>
    </source>
</evidence>
<feature type="transmembrane region" description="Helical" evidence="6">
    <location>
        <begin position="346"/>
        <end position="368"/>
    </location>
</feature>
<name>D2S0Y7_HALTV</name>
<feature type="transmembrane region" description="Helical" evidence="6">
    <location>
        <begin position="380"/>
        <end position="398"/>
    </location>
</feature>
<dbReference type="AlphaFoldDB" id="D2S0Y7"/>
<feature type="transmembrane region" description="Helical" evidence="6">
    <location>
        <begin position="308"/>
        <end position="326"/>
    </location>
</feature>
<evidence type="ECO:0000256" key="5">
    <source>
        <dbReference type="ARBA" id="ARBA00023136"/>
    </source>
</evidence>
<feature type="transmembrane region" description="Helical" evidence="6">
    <location>
        <begin position="285"/>
        <end position="302"/>
    </location>
</feature>
<feature type="transmembrane region" description="Helical" evidence="6">
    <location>
        <begin position="170"/>
        <end position="189"/>
    </location>
</feature>
<dbReference type="InterPro" id="IPR050189">
    <property type="entry name" value="MFS_Efflux_Transporters"/>
</dbReference>
<feature type="transmembrane region" description="Helical" evidence="6">
    <location>
        <begin position="144"/>
        <end position="164"/>
    </location>
</feature>
<evidence type="ECO:0000256" key="1">
    <source>
        <dbReference type="ARBA" id="ARBA00004651"/>
    </source>
</evidence>
<feature type="domain" description="Major facilitator superfamily (MFS) profile" evidence="7">
    <location>
        <begin position="13"/>
        <end position="402"/>
    </location>
</feature>
<geneLocation type="plasmid" evidence="8 9">
    <name>pHTUR01</name>
</geneLocation>
<comment type="subcellular location">
    <subcellularLocation>
        <location evidence="1">Cell membrane</location>
        <topology evidence="1">Multi-pass membrane protein</topology>
    </subcellularLocation>
</comment>
<evidence type="ECO:0000313" key="8">
    <source>
        <dbReference type="EMBL" id="ADB63034.1"/>
    </source>
</evidence>
<dbReference type="Proteomes" id="UP000001903">
    <property type="component" value="Plasmid pHTUR01"/>
</dbReference>
<feature type="transmembrane region" description="Helical" evidence="6">
    <location>
        <begin position="12"/>
        <end position="31"/>
    </location>
</feature>
<dbReference type="PRINTS" id="PR01036">
    <property type="entry name" value="TCRTETB"/>
</dbReference>
<dbReference type="EMBL" id="CP001861">
    <property type="protein sequence ID" value="ADB63034.1"/>
    <property type="molecule type" value="Genomic_DNA"/>
</dbReference>
<dbReference type="InterPro" id="IPR020846">
    <property type="entry name" value="MFS_dom"/>
</dbReference>
<dbReference type="Gene3D" id="1.20.1250.20">
    <property type="entry name" value="MFS general substrate transporter like domains"/>
    <property type="match status" value="1"/>
</dbReference>
<protein>
    <submittedName>
        <fullName evidence="8">Major facilitator superfamily MFS_1</fullName>
    </submittedName>
</protein>
<feature type="transmembrane region" description="Helical" evidence="6">
    <location>
        <begin position="220"/>
        <end position="239"/>
    </location>
</feature>
<dbReference type="InterPro" id="IPR011701">
    <property type="entry name" value="MFS"/>
</dbReference>
<dbReference type="HOGENOM" id="CLU_001265_5_12_2"/>
<dbReference type="InterPro" id="IPR036259">
    <property type="entry name" value="MFS_trans_sf"/>
</dbReference>
<dbReference type="CDD" id="cd17473">
    <property type="entry name" value="MFS_arabinose_efflux_permease_like"/>
    <property type="match status" value="1"/>
</dbReference>
<reference evidence="8 9" key="1">
    <citation type="journal article" date="2010" name="Stand. Genomic Sci.">
        <title>Complete genome sequence of Haloterrigena turkmenica type strain (4k).</title>
        <authorList>
            <person name="Saunders E."/>
            <person name="Tindall B.J."/>
            <person name="Fahnrich R."/>
            <person name="Lapidus A."/>
            <person name="Copeland A."/>
            <person name="Del Rio T.G."/>
            <person name="Lucas S."/>
            <person name="Chen F."/>
            <person name="Tice H."/>
            <person name="Cheng J.F."/>
            <person name="Han C."/>
            <person name="Detter J.C."/>
            <person name="Bruce D."/>
            <person name="Goodwin L."/>
            <person name="Chain P."/>
            <person name="Pitluck S."/>
            <person name="Pati A."/>
            <person name="Ivanova N."/>
            <person name="Mavromatis K."/>
            <person name="Chen A."/>
            <person name="Palaniappan K."/>
            <person name="Land M."/>
            <person name="Hauser L."/>
            <person name="Chang Y.J."/>
            <person name="Jeffries C.D."/>
            <person name="Brettin T."/>
            <person name="Rohde M."/>
            <person name="Goker M."/>
            <person name="Bristow J."/>
            <person name="Eisen J.A."/>
            <person name="Markowitz V."/>
            <person name="Hugenholtz P."/>
            <person name="Klenk H.P."/>
            <person name="Kyrpides N.C."/>
        </authorList>
    </citation>
    <scope>NUCLEOTIDE SEQUENCE [LARGE SCALE GENOMIC DNA]</scope>
    <source>
        <strain evidence="9">ATCC 51198 / DSM 5511 / JCM 9101 / NCIMB 13204 / VKM B-1734 / 4k</strain>
    </source>
</reference>
<dbReference type="GeneID" id="8744842"/>
<feature type="transmembrane region" description="Helical" evidence="6">
    <location>
        <begin position="114"/>
        <end position="132"/>
    </location>
</feature>
<keyword evidence="4 6" id="KW-1133">Transmembrane helix</keyword>
<evidence type="ECO:0000256" key="4">
    <source>
        <dbReference type="ARBA" id="ARBA00022989"/>
    </source>
</evidence>
<keyword evidence="2" id="KW-1003">Cell membrane</keyword>
<dbReference type="RefSeq" id="WP_012945278.1">
    <property type="nucleotide sequence ID" value="NC_013744.1"/>
</dbReference>
<dbReference type="SUPFAM" id="SSF103473">
    <property type="entry name" value="MFS general substrate transporter"/>
    <property type="match status" value="1"/>
</dbReference>
<dbReference type="PANTHER" id="PTHR43124:SF3">
    <property type="entry name" value="CHLORAMPHENICOL EFFLUX PUMP RV0191"/>
    <property type="match status" value="1"/>
</dbReference>
<dbReference type="PROSITE" id="PS50850">
    <property type="entry name" value="MFS"/>
    <property type="match status" value="1"/>
</dbReference>
<feature type="transmembrane region" description="Helical" evidence="6">
    <location>
        <begin position="51"/>
        <end position="74"/>
    </location>
</feature>
<keyword evidence="3 6" id="KW-0812">Transmembrane</keyword>
<evidence type="ECO:0000256" key="6">
    <source>
        <dbReference type="SAM" id="Phobius"/>
    </source>
</evidence>
<organism evidence="8 9">
    <name type="scientific">Haloterrigena turkmenica (strain ATCC 51198 / DSM 5511 / JCM 9101 / NCIMB 13204 / VKM B-1734 / 4k)</name>
    <name type="common">Halococcus turkmenicus</name>
    <dbReference type="NCBI Taxonomy" id="543526"/>
    <lineage>
        <taxon>Archaea</taxon>
        <taxon>Methanobacteriati</taxon>
        <taxon>Methanobacteriota</taxon>
        <taxon>Stenosarchaea group</taxon>
        <taxon>Halobacteria</taxon>
        <taxon>Halobacteriales</taxon>
        <taxon>Natrialbaceae</taxon>
        <taxon>Haloterrigena</taxon>
    </lineage>
</organism>
<dbReference type="OrthoDB" id="117970at2157"/>
<dbReference type="PANTHER" id="PTHR43124">
    <property type="entry name" value="PURINE EFFLUX PUMP PBUE"/>
    <property type="match status" value="1"/>
</dbReference>
<feature type="transmembrane region" description="Helical" evidence="6">
    <location>
        <begin position="259"/>
        <end position="278"/>
    </location>
</feature>
<proteinExistence type="predicted"/>